<dbReference type="InterPro" id="IPR003653">
    <property type="entry name" value="Peptidase_C48_C"/>
</dbReference>
<comment type="function">
    <text evidence="5">Protease that catalyzes two essential functions in the SUMO pathway: processing of full-length SUMOs to their mature forms and deconjugation of SUMO from targeted proteins.</text>
</comment>
<dbReference type="Gramene" id="Kaladp0089s0054.1.v1.1">
    <property type="protein sequence ID" value="Kaladp0089s0054.1.v1.1"/>
    <property type="gene ID" value="Kaladp0089s0054.v1.1"/>
</dbReference>
<dbReference type="Gene3D" id="3.30.310.130">
    <property type="entry name" value="Ubiquitin-related"/>
    <property type="match status" value="1"/>
</dbReference>
<protein>
    <recommendedName>
        <fullName evidence="7">Ubiquitin-like protease family profile domain-containing protein</fullName>
    </recommendedName>
</protein>
<accession>A0A7N0UX29</accession>
<proteinExistence type="inferred from homology"/>
<dbReference type="PROSITE" id="PS50600">
    <property type="entry name" value="ULP_PROTEASE"/>
    <property type="match status" value="1"/>
</dbReference>
<dbReference type="PANTHER" id="PTHR47764">
    <property type="entry name" value="UBIQUITIN-LIKE-SPECIFIC PROTEASE 2B-RELATED"/>
    <property type="match status" value="1"/>
</dbReference>
<dbReference type="SUPFAM" id="SSF54001">
    <property type="entry name" value="Cysteine proteinases"/>
    <property type="match status" value="1"/>
</dbReference>
<keyword evidence="2" id="KW-0645">Protease</keyword>
<sequence>MKGGAGRSHEVFEFKEEDELPDIVPSKFLGRLKNTALGGDDAILKYNYLGFVSDQISIDNKVAGDIAFVDVDSIDTDHGYDGESATLGQVRESYVAMDNPSMSEQCNSDVLGQKRILADLGSPRFIHDQDATASGRVETSAENPQLSHDAAECIFHTEDKSVDSVVSDSEERISNSSPADFISNFAGDSVYFGGCTSDPCSGNQFFCCFSRGQNVQEIATRKITVHPDFVALQGNYMWDAEIRFSSSSIQLTGLNAHGGGTAWFEWSIDNIVTIEAQWHERVETAVVLVHVISEDSSAQVPSGVQEIKFTLSETDWVKEQEHIMSLDERYKPLCVWNDANTWHNRTVNEKRIYFPVFNESFDELVYPKDDSDPVTVSKRDIDLLQPETFINDTIIDFYVKYLKDRLEPQKAERFHFFNSFFFRKLADLERNQFDVSDGRASFLRVRKWTRKVNLFEKDYIFIPVNSNLHWSLIVICHPGEIAKFEDKNANINHKVPCILHMDSIKGSHTGLKNHLQSYLWEEWKEKQNEETEEIYSKFFNLRFISLEVPQQENSYDCGLFLLHYVELFLEEAPESFNPFQITKYSNFLNVNWFPPGDVSIKRGHIQRIIYEINTKCIPHQQRSPCESYDHNGCEKFPEQNNGSDTDVELVRVGSSPPESCSRDLFCEAAQEIERSTLASTSARNHFFADESGLELEFHDQGTANGLLNVADGVFNLESSHSQLKSCIASVEENARNDDHFECSLVNGAEFTTQADQVSFQLEDYRMQSAWSAVHAMQAGVEATGNFECSRLSRHEPEDAVIVGEVGNSQVKDTMVPIQEDRADHHVGSSPLTENFESLSESPCCPSPAVQEAASIKMPDDCVQLNHTCSITEKSKAATLLTEEDRNGETSNEYNHDAASIDTSEREELRVFKRARVEPLEEEKYLTRSNSTDFVIN</sequence>
<evidence type="ECO:0000313" key="9">
    <source>
        <dbReference type="Proteomes" id="UP000594263"/>
    </source>
</evidence>
<evidence type="ECO:0000313" key="8">
    <source>
        <dbReference type="EnsemblPlants" id="Kaladp0089s0054.1.v1.1"/>
    </source>
</evidence>
<organism evidence="8 9">
    <name type="scientific">Kalanchoe fedtschenkoi</name>
    <name type="common">Lavender scallops</name>
    <name type="synonym">South American air plant</name>
    <dbReference type="NCBI Taxonomy" id="63787"/>
    <lineage>
        <taxon>Eukaryota</taxon>
        <taxon>Viridiplantae</taxon>
        <taxon>Streptophyta</taxon>
        <taxon>Embryophyta</taxon>
        <taxon>Tracheophyta</taxon>
        <taxon>Spermatophyta</taxon>
        <taxon>Magnoliopsida</taxon>
        <taxon>eudicotyledons</taxon>
        <taxon>Gunneridae</taxon>
        <taxon>Pentapetalae</taxon>
        <taxon>Saxifragales</taxon>
        <taxon>Crassulaceae</taxon>
        <taxon>Kalanchoe</taxon>
    </lineage>
</organism>
<dbReference type="InterPro" id="IPR038765">
    <property type="entry name" value="Papain-like_cys_pep_sf"/>
</dbReference>
<dbReference type="Pfam" id="PF02902">
    <property type="entry name" value="Peptidase_C48"/>
    <property type="match status" value="1"/>
</dbReference>
<evidence type="ECO:0000256" key="5">
    <source>
        <dbReference type="ARBA" id="ARBA00057729"/>
    </source>
</evidence>
<dbReference type="PANTHER" id="PTHR47764:SF2">
    <property type="entry name" value="UBIQUITIN-LIKE PROTEASE FAMILY PROFILE DOMAIN-CONTAINING PROTEIN"/>
    <property type="match status" value="1"/>
</dbReference>
<evidence type="ECO:0000256" key="1">
    <source>
        <dbReference type="ARBA" id="ARBA00005234"/>
    </source>
</evidence>
<keyword evidence="4" id="KW-0378">Hydrolase</keyword>
<keyword evidence="9" id="KW-1185">Reference proteome</keyword>
<feature type="domain" description="Ubiquitin-like protease family profile" evidence="7">
    <location>
        <begin position="374"/>
        <end position="568"/>
    </location>
</feature>
<evidence type="ECO:0000256" key="6">
    <source>
        <dbReference type="SAM" id="MobiDB-lite"/>
    </source>
</evidence>
<dbReference type="InterPro" id="IPR057375">
    <property type="entry name" value="ULP2A/B_PH"/>
</dbReference>
<dbReference type="AlphaFoldDB" id="A0A7N0UX29"/>
<dbReference type="Proteomes" id="UP000594263">
    <property type="component" value="Unplaced"/>
</dbReference>
<dbReference type="Gene3D" id="1.10.418.20">
    <property type="match status" value="1"/>
</dbReference>
<name>A0A7N0UX29_KALFE</name>
<dbReference type="EnsemblPlants" id="Kaladp0089s0054.1.v1.1">
    <property type="protein sequence ID" value="Kaladp0089s0054.1.v1.1"/>
    <property type="gene ID" value="Kaladp0089s0054.v1.1"/>
</dbReference>
<evidence type="ECO:0000256" key="3">
    <source>
        <dbReference type="ARBA" id="ARBA00022786"/>
    </source>
</evidence>
<dbReference type="GO" id="GO:0006508">
    <property type="term" value="P:proteolysis"/>
    <property type="evidence" value="ECO:0007669"/>
    <property type="project" value="UniProtKB-KW"/>
</dbReference>
<evidence type="ECO:0000256" key="2">
    <source>
        <dbReference type="ARBA" id="ARBA00022670"/>
    </source>
</evidence>
<keyword evidence="3" id="KW-0833">Ubl conjugation pathway</keyword>
<feature type="region of interest" description="Disordered" evidence="6">
    <location>
        <begin position="881"/>
        <end position="901"/>
    </location>
</feature>
<dbReference type="FunFam" id="3.30.310.130:FF:000006">
    <property type="entry name" value="Probable ubiquitin-like-specific protease 2B"/>
    <property type="match status" value="1"/>
</dbReference>
<comment type="similarity">
    <text evidence="1">Belongs to the peptidase C48 family.</text>
</comment>
<dbReference type="GO" id="GO:0008234">
    <property type="term" value="F:cysteine-type peptidase activity"/>
    <property type="evidence" value="ECO:0007669"/>
    <property type="project" value="InterPro"/>
</dbReference>
<evidence type="ECO:0000256" key="4">
    <source>
        <dbReference type="ARBA" id="ARBA00022801"/>
    </source>
</evidence>
<reference evidence="8" key="1">
    <citation type="submission" date="2021-01" db="UniProtKB">
        <authorList>
            <consortium name="EnsemblPlants"/>
        </authorList>
    </citation>
    <scope>IDENTIFICATION</scope>
</reference>
<dbReference type="Pfam" id="PF25352">
    <property type="entry name" value="PH_ULP"/>
    <property type="match status" value="1"/>
</dbReference>
<evidence type="ECO:0000259" key="7">
    <source>
        <dbReference type="PROSITE" id="PS50600"/>
    </source>
</evidence>